<gene>
    <name evidence="1" type="ORF">POM88_044351</name>
</gene>
<proteinExistence type="predicted"/>
<evidence type="ECO:0000313" key="1">
    <source>
        <dbReference type="EMBL" id="KAK1359877.1"/>
    </source>
</evidence>
<name>A0AAD8H597_9APIA</name>
<comment type="caution">
    <text evidence="1">The sequence shown here is derived from an EMBL/GenBank/DDBJ whole genome shotgun (WGS) entry which is preliminary data.</text>
</comment>
<protein>
    <submittedName>
        <fullName evidence="1">Uncharacterized protein</fullName>
    </submittedName>
</protein>
<organism evidence="1 2">
    <name type="scientific">Heracleum sosnowskyi</name>
    <dbReference type="NCBI Taxonomy" id="360622"/>
    <lineage>
        <taxon>Eukaryota</taxon>
        <taxon>Viridiplantae</taxon>
        <taxon>Streptophyta</taxon>
        <taxon>Embryophyta</taxon>
        <taxon>Tracheophyta</taxon>
        <taxon>Spermatophyta</taxon>
        <taxon>Magnoliopsida</taxon>
        <taxon>eudicotyledons</taxon>
        <taxon>Gunneridae</taxon>
        <taxon>Pentapetalae</taxon>
        <taxon>asterids</taxon>
        <taxon>campanulids</taxon>
        <taxon>Apiales</taxon>
        <taxon>Apiaceae</taxon>
        <taxon>Apioideae</taxon>
        <taxon>apioid superclade</taxon>
        <taxon>Tordylieae</taxon>
        <taxon>Tordyliinae</taxon>
        <taxon>Heracleum</taxon>
    </lineage>
</organism>
<dbReference type="EMBL" id="JAUIZM010000010">
    <property type="protein sequence ID" value="KAK1359877.1"/>
    <property type="molecule type" value="Genomic_DNA"/>
</dbReference>
<keyword evidence="2" id="KW-1185">Reference proteome</keyword>
<dbReference type="Proteomes" id="UP001237642">
    <property type="component" value="Unassembled WGS sequence"/>
</dbReference>
<reference evidence="1" key="1">
    <citation type="submission" date="2023-02" db="EMBL/GenBank/DDBJ databases">
        <title>Genome of toxic invasive species Heracleum sosnowskyi carries increased number of genes despite the absence of recent whole-genome duplications.</title>
        <authorList>
            <person name="Schelkunov M."/>
            <person name="Shtratnikova V."/>
            <person name="Makarenko M."/>
            <person name="Klepikova A."/>
            <person name="Omelchenko D."/>
            <person name="Novikova G."/>
            <person name="Obukhova E."/>
            <person name="Bogdanov V."/>
            <person name="Penin A."/>
            <person name="Logacheva M."/>
        </authorList>
    </citation>
    <scope>NUCLEOTIDE SEQUENCE</scope>
    <source>
        <strain evidence="1">Hsosn_3</strain>
        <tissue evidence="1">Leaf</tissue>
    </source>
</reference>
<sequence length="123" mass="13430">MKFADGHREAAALRRSTGNAKPLSADAETLVYFWLETSCRFYWSSGAYPGLSSLTPVGKNSNFSPHQRALQFVIVYYNVGASVKRSGAVVETFPPTSVVLSQSLNSKHEYVSQLAQSLSNPVV</sequence>
<reference evidence="1" key="2">
    <citation type="submission" date="2023-05" db="EMBL/GenBank/DDBJ databases">
        <authorList>
            <person name="Schelkunov M.I."/>
        </authorList>
    </citation>
    <scope>NUCLEOTIDE SEQUENCE</scope>
    <source>
        <strain evidence="1">Hsosn_3</strain>
        <tissue evidence="1">Leaf</tissue>
    </source>
</reference>
<accession>A0AAD8H597</accession>
<dbReference type="AlphaFoldDB" id="A0AAD8H597"/>
<evidence type="ECO:0000313" key="2">
    <source>
        <dbReference type="Proteomes" id="UP001237642"/>
    </source>
</evidence>